<proteinExistence type="predicted"/>
<dbReference type="RefSeq" id="WP_263037446.1">
    <property type="nucleotide sequence ID" value="NZ_JAOTPL010000005.1"/>
</dbReference>
<name>A0AAE3LJV5_9BACT</name>
<dbReference type="EMBL" id="JAOTPL010000005">
    <property type="protein sequence ID" value="MCU7693958.1"/>
    <property type="molecule type" value="Genomic_DNA"/>
</dbReference>
<keyword evidence="6" id="KW-0067">ATP-binding</keyword>
<dbReference type="SUPFAM" id="SSF81301">
    <property type="entry name" value="Nucleotidyltransferase"/>
    <property type="match status" value="1"/>
</dbReference>
<dbReference type="InterPro" id="IPR043519">
    <property type="entry name" value="NT_sf"/>
</dbReference>
<evidence type="ECO:0000256" key="5">
    <source>
        <dbReference type="ARBA" id="ARBA00022741"/>
    </source>
</evidence>
<evidence type="ECO:0000313" key="9">
    <source>
        <dbReference type="EMBL" id="MCU7693958.1"/>
    </source>
</evidence>
<dbReference type="Gene3D" id="3.30.460.10">
    <property type="entry name" value="Beta Polymerase, domain 2"/>
    <property type="match status" value="1"/>
</dbReference>
<evidence type="ECO:0000256" key="4">
    <source>
        <dbReference type="ARBA" id="ARBA00022723"/>
    </source>
</evidence>
<dbReference type="AlphaFoldDB" id="A0AAE3LJV5"/>
<dbReference type="InterPro" id="IPR041633">
    <property type="entry name" value="Polbeta"/>
</dbReference>
<dbReference type="GO" id="GO:0005524">
    <property type="term" value="F:ATP binding"/>
    <property type="evidence" value="ECO:0007669"/>
    <property type="project" value="UniProtKB-KW"/>
</dbReference>
<dbReference type="PANTHER" id="PTHR33571">
    <property type="entry name" value="SSL8005 PROTEIN"/>
    <property type="match status" value="1"/>
</dbReference>
<keyword evidence="10" id="KW-1185">Reference proteome</keyword>
<dbReference type="PANTHER" id="PTHR33571:SF14">
    <property type="entry name" value="PROTEIN ADENYLYLTRANSFERASE MJ0435-RELATED"/>
    <property type="match status" value="1"/>
</dbReference>
<evidence type="ECO:0000256" key="1">
    <source>
        <dbReference type="ARBA" id="ARBA00001946"/>
    </source>
</evidence>
<keyword evidence="5" id="KW-0547">Nucleotide-binding</keyword>
<dbReference type="Proteomes" id="UP001209317">
    <property type="component" value="Unassembled WGS sequence"/>
</dbReference>
<keyword evidence="3" id="KW-0548">Nucleotidyltransferase</keyword>
<keyword evidence="7" id="KW-0460">Magnesium</keyword>
<dbReference type="GO" id="GO:0046872">
    <property type="term" value="F:metal ion binding"/>
    <property type="evidence" value="ECO:0007669"/>
    <property type="project" value="UniProtKB-KW"/>
</dbReference>
<sequence>MLSQKQIDIIVHTMLPYNPVKIGVFGSYMRDRNDDRSDINILYRFRGPISIFQKSDIVEELKMKLQKNVNLVSEKCISPYLEKQIQQDLVVIYEDK</sequence>
<evidence type="ECO:0000259" key="8">
    <source>
        <dbReference type="Pfam" id="PF18765"/>
    </source>
</evidence>
<reference evidence="9" key="1">
    <citation type="submission" date="2022-10" db="EMBL/GenBank/DDBJ databases">
        <authorList>
            <person name="Kim H.S."/>
            <person name="Kim J.-S."/>
            <person name="Suh M.K."/>
            <person name="Eom M.K."/>
            <person name="Lee J.-S."/>
        </authorList>
    </citation>
    <scope>NUCLEOTIDE SEQUENCE</scope>
    <source>
        <strain evidence="9">LIP-5</strain>
    </source>
</reference>
<protein>
    <recommendedName>
        <fullName evidence="8">Polymerase beta nucleotidyltransferase domain-containing protein</fullName>
    </recommendedName>
</protein>
<comment type="cofactor">
    <cofactor evidence="1">
        <name>Mg(2+)</name>
        <dbReference type="ChEBI" id="CHEBI:18420"/>
    </cofactor>
</comment>
<dbReference type="InterPro" id="IPR052038">
    <property type="entry name" value="Type-VII_TA_antitoxin"/>
</dbReference>
<keyword evidence="4" id="KW-0479">Metal-binding</keyword>
<evidence type="ECO:0000313" key="10">
    <source>
        <dbReference type="Proteomes" id="UP001209317"/>
    </source>
</evidence>
<gene>
    <name evidence="9" type="ORF">OD355_05435</name>
</gene>
<feature type="domain" description="Polymerase beta nucleotidyltransferase" evidence="8">
    <location>
        <begin position="18"/>
        <end position="95"/>
    </location>
</feature>
<comment type="caution">
    <text evidence="9">The sequence shown here is derived from an EMBL/GenBank/DDBJ whole genome shotgun (WGS) entry which is preliminary data.</text>
</comment>
<evidence type="ECO:0000256" key="7">
    <source>
        <dbReference type="ARBA" id="ARBA00022842"/>
    </source>
</evidence>
<evidence type="ECO:0000256" key="2">
    <source>
        <dbReference type="ARBA" id="ARBA00022679"/>
    </source>
</evidence>
<organism evidence="9 10">
    <name type="scientific">Haoranjiania flava</name>
    <dbReference type="NCBI Taxonomy" id="1856322"/>
    <lineage>
        <taxon>Bacteria</taxon>
        <taxon>Pseudomonadati</taxon>
        <taxon>Bacteroidota</taxon>
        <taxon>Chitinophagia</taxon>
        <taxon>Chitinophagales</taxon>
        <taxon>Chitinophagaceae</taxon>
        <taxon>Haoranjiania</taxon>
    </lineage>
</organism>
<dbReference type="CDD" id="cd05403">
    <property type="entry name" value="NT_KNTase_like"/>
    <property type="match status" value="1"/>
</dbReference>
<dbReference type="Pfam" id="PF18765">
    <property type="entry name" value="Polbeta"/>
    <property type="match status" value="1"/>
</dbReference>
<dbReference type="GO" id="GO:0016779">
    <property type="term" value="F:nucleotidyltransferase activity"/>
    <property type="evidence" value="ECO:0007669"/>
    <property type="project" value="UniProtKB-KW"/>
</dbReference>
<accession>A0AAE3LJV5</accession>
<evidence type="ECO:0000256" key="3">
    <source>
        <dbReference type="ARBA" id="ARBA00022695"/>
    </source>
</evidence>
<keyword evidence="2" id="KW-0808">Transferase</keyword>
<evidence type="ECO:0000256" key="6">
    <source>
        <dbReference type="ARBA" id="ARBA00022840"/>
    </source>
</evidence>